<evidence type="ECO:0000313" key="3">
    <source>
        <dbReference type="Proteomes" id="UP000721844"/>
    </source>
</evidence>
<dbReference type="Proteomes" id="UP000721844">
    <property type="component" value="Unassembled WGS sequence"/>
</dbReference>
<comment type="caution">
    <text evidence="2">The sequence shown here is derived from an EMBL/GenBank/DDBJ whole genome shotgun (WGS) entry which is preliminary data.</text>
</comment>
<accession>A0A963Z5V6</accession>
<dbReference type="InterPro" id="IPR049625">
    <property type="entry name" value="Glyco_transf_61_cat"/>
</dbReference>
<dbReference type="EMBL" id="JAESVA010000013">
    <property type="protein sequence ID" value="MCB8883465.1"/>
    <property type="molecule type" value="Genomic_DNA"/>
</dbReference>
<name>A0A963Z5V6_9PROT</name>
<dbReference type="AlphaFoldDB" id="A0A963Z5V6"/>
<dbReference type="GO" id="GO:0016757">
    <property type="term" value="F:glycosyltransferase activity"/>
    <property type="evidence" value="ECO:0007669"/>
    <property type="project" value="InterPro"/>
</dbReference>
<proteinExistence type="predicted"/>
<dbReference type="Pfam" id="PF04577">
    <property type="entry name" value="Glyco_transf_61"/>
    <property type="match status" value="1"/>
</dbReference>
<evidence type="ECO:0000313" key="2">
    <source>
        <dbReference type="EMBL" id="MCB8883465.1"/>
    </source>
</evidence>
<feature type="domain" description="Glycosyltransferase 61 catalytic" evidence="1">
    <location>
        <begin position="126"/>
        <end position="296"/>
    </location>
</feature>
<keyword evidence="3" id="KW-1185">Reference proteome</keyword>
<organism evidence="2 3">
    <name type="scientific">Acidisoma cellulosilyticum</name>
    <dbReference type="NCBI Taxonomy" id="2802395"/>
    <lineage>
        <taxon>Bacteria</taxon>
        <taxon>Pseudomonadati</taxon>
        <taxon>Pseudomonadota</taxon>
        <taxon>Alphaproteobacteria</taxon>
        <taxon>Acetobacterales</taxon>
        <taxon>Acidocellaceae</taxon>
        <taxon>Acidisoma</taxon>
    </lineage>
</organism>
<dbReference type="RefSeq" id="WP_227310118.1">
    <property type="nucleotide sequence ID" value="NZ_JAESVA010000013.1"/>
</dbReference>
<protein>
    <submittedName>
        <fullName evidence="2">Glycosyltransferase family 61 protein</fullName>
    </submittedName>
</protein>
<sequence length="353" mass="39123">MVNVVDIAHSGTKIGTLRSASYRMSDLHAVGQDQAAPYWQEFQRQLSGSVIPEHISDVYLVHDAVVDGPGLVFDRDLNLIRQSIRQTTTAEIDSFNYGVVDWHMKGQIPSHSGKTLLCEKAGVGNYGHWMVEMLPIVQAFITELTSKQYSLRMPIGPARMTAVMFDSLNLLGVPHSQVKMRRAGPERYERLLFVDNFTDHGNRYSPIAVESFDAIKRNFETAGSGKIWVTRERTQRKLVCEAELCAELTKRGWRIVDPATMRLHDQVTAFASAREIAGVAGAGLTNIGFSEAGTKVTAFLPSLMPDLFYWSLASMKGQAYREIRCPVIAGSDGGNWDGVLDVSLSRVLDLLDG</sequence>
<reference evidence="2 3" key="1">
    <citation type="journal article" date="2021" name="Microorganisms">
        <title>Acidisoma silvae sp. nov. and Acidisomacellulosilytica sp. nov., Two Acidophilic Bacteria Isolated from Decaying Wood, Hydrolyzing Cellulose and Producing Poly-3-hydroxybutyrate.</title>
        <authorList>
            <person name="Mieszkin S."/>
            <person name="Pouder E."/>
            <person name="Uroz S."/>
            <person name="Simon-Colin C."/>
            <person name="Alain K."/>
        </authorList>
    </citation>
    <scope>NUCLEOTIDE SEQUENCE [LARGE SCALE GENOMIC DNA]</scope>
    <source>
        <strain evidence="2 3">HW T5.17</strain>
    </source>
</reference>
<evidence type="ECO:0000259" key="1">
    <source>
        <dbReference type="Pfam" id="PF04577"/>
    </source>
</evidence>
<gene>
    <name evidence="2" type="ORF">ACELLULO517_24670</name>
</gene>